<dbReference type="PANTHER" id="PTHR12904:SF22">
    <property type="entry name" value="ZYG-11 FAMILY MEMBER B, CELL CYCLE REGULATOR"/>
    <property type="match status" value="1"/>
</dbReference>
<dbReference type="InterPro" id="IPR011989">
    <property type="entry name" value="ARM-like"/>
</dbReference>
<dbReference type="InterPro" id="IPR016024">
    <property type="entry name" value="ARM-type_fold"/>
</dbReference>
<dbReference type="InterPro" id="IPR055142">
    <property type="entry name" value="ZER1-like_C"/>
</dbReference>
<dbReference type="EMBL" id="JBDJPC010000005">
    <property type="protein sequence ID" value="KAL1502767.1"/>
    <property type="molecule type" value="Genomic_DNA"/>
</dbReference>
<dbReference type="PROSITE" id="PS51450">
    <property type="entry name" value="LRR"/>
    <property type="match status" value="1"/>
</dbReference>
<organism evidence="3 4">
    <name type="scientific">Hypothenemus hampei</name>
    <name type="common">Coffee berry borer</name>
    <dbReference type="NCBI Taxonomy" id="57062"/>
    <lineage>
        <taxon>Eukaryota</taxon>
        <taxon>Metazoa</taxon>
        <taxon>Ecdysozoa</taxon>
        <taxon>Arthropoda</taxon>
        <taxon>Hexapoda</taxon>
        <taxon>Insecta</taxon>
        <taxon>Pterygota</taxon>
        <taxon>Neoptera</taxon>
        <taxon>Endopterygota</taxon>
        <taxon>Coleoptera</taxon>
        <taxon>Polyphaga</taxon>
        <taxon>Cucujiformia</taxon>
        <taxon>Curculionidae</taxon>
        <taxon>Scolytinae</taxon>
        <taxon>Hypothenemus</taxon>
    </lineage>
</organism>
<name>A0ABD1EXV7_HYPHA</name>
<dbReference type="SUPFAM" id="SSF48371">
    <property type="entry name" value="ARM repeat"/>
    <property type="match status" value="1"/>
</dbReference>
<dbReference type="Gene3D" id="3.80.10.10">
    <property type="entry name" value="Ribonuclease Inhibitor"/>
    <property type="match status" value="1"/>
</dbReference>
<dbReference type="InterPro" id="IPR051341">
    <property type="entry name" value="Zyg-11_UBL_adapter"/>
</dbReference>
<gene>
    <name evidence="3" type="ORF">ABEB36_007865</name>
</gene>
<dbReference type="SUPFAM" id="SSF52047">
    <property type="entry name" value="RNI-like"/>
    <property type="match status" value="1"/>
</dbReference>
<dbReference type="PANTHER" id="PTHR12904">
    <property type="match status" value="1"/>
</dbReference>
<keyword evidence="1" id="KW-0833">Ubl conjugation pathway</keyword>
<keyword evidence="4" id="KW-1185">Reference proteome</keyword>
<sequence>MYESPDTLEEICLNVVCDNIFSYIELDTQTDEDIEENDCSVDKYQYIPYKRYKFRSPDIYLINQISEKLLNKMMKKRLLCDATLNLFNQHNTKLKCVIIKNCDVSKRGLKILKQHKITDLEIMPVMHDDIGDVIDCLSDWSMANLRSANFAHCSYGSEMFRRSFQPRYRKLGKLQQLRVLNIAFSKIDQVVFMNICKNLKALEKLNISGTCITDLKPLEKLSTTLTSLSLCDMCHTNEFNEQLISVLTKLPNLKFLDLSLFQQRIDKNMSYFPTIELLDKNDILPELEWLDVSGWKEFVLKESLLRFIDTHPKLIFLGLVLCSVTFAKIFCKPKPTERLRNVRIAGLGTEEQIKIALQYYSDRDNYVQKILYYLFQLTSSFPGPRPDVFNYILPAMETHSTRCEVQIAATACLYNLTKGDLSKHIHPQTLSKGVELTLAAMASFPTQPQLQKNSLLTLCSDRILQEVTFNRFKCAKLVLDALCIFDEVNMNRMAVAICSILASKVSTEETSELGANLGYMQKLLSMVQSRVDTQVSDITLKFTLSALWNLTDESAATCSVFLEQGGNNLYLQVLKTFKGNAQIETKVLGLLNNIAEVARLRGRLLTNRLLNTLHELLKSENIDVSYFAAGIVAHLTSDGNQAWKSLEEGSLSRREMLDTLAEAVAQWEVPESEMVAYRSFKPFFPLLRVDMAYQVQLWAVWAINHVCTKNPSRYCQMLYDERGHVLLKDLTNFGTAHSNIRCFSQVILSTLKEKGFPV</sequence>
<dbReference type="InterPro" id="IPR032675">
    <property type="entry name" value="LRR_dom_sf"/>
</dbReference>
<reference evidence="3 4" key="1">
    <citation type="submission" date="2024-05" db="EMBL/GenBank/DDBJ databases">
        <title>Genetic variation in Jamaican populations of the coffee berry borer (Hypothenemus hampei).</title>
        <authorList>
            <person name="Errbii M."/>
            <person name="Myrie A."/>
        </authorList>
    </citation>
    <scope>NUCLEOTIDE SEQUENCE [LARGE SCALE GENOMIC DNA]</scope>
    <source>
        <strain evidence="3">JA-Hopewell-2020-01-JO</strain>
        <tissue evidence="3">Whole body</tissue>
    </source>
</reference>
<evidence type="ECO:0000313" key="3">
    <source>
        <dbReference type="EMBL" id="KAL1502767.1"/>
    </source>
</evidence>
<proteinExistence type="predicted"/>
<dbReference type="Proteomes" id="UP001566132">
    <property type="component" value="Unassembled WGS sequence"/>
</dbReference>
<protein>
    <recommendedName>
        <fullName evidence="2">Protein zer-1 homolog-like C-terminal domain-containing protein</fullName>
    </recommendedName>
</protein>
<dbReference type="Gene3D" id="1.25.10.10">
    <property type="entry name" value="Leucine-rich Repeat Variant"/>
    <property type="match status" value="1"/>
</dbReference>
<evidence type="ECO:0000256" key="1">
    <source>
        <dbReference type="ARBA" id="ARBA00022786"/>
    </source>
</evidence>
<evidence type="ECO:0000259" key="2">
    <source>
        <dbReference type="Pfam" id="PF22964"/>
    </source>
</evidence>
<feature type="domain" description="Protein zer-1 homolog-like C-terminal" evidence="2">
    <location>
        <begin position="395"/>
        <end position="752"/>
    </location>
</feature>
<dbReference type="Pfam" id="PF22964">
    <property type="entry name" value="ZER1-like_2nd"/>
    <property type="match status" value="1"/>
</dbReference>
<dbReference type="AlphaFoldDB" id="A0ABD1EXV7"/>
<evidence type="ECO:0000313" key="4">
    <source>
        <dbReference type="Proteomes" id="UP001566132"/>
    </source>
</evidence>
<comment type="caution">
    <text evidence="3">The sequence shown here is derived from an EMBL/GenBank/DDBJ whole genome shotgun (WGS) entry which is preliminary data.</text>
</comment>
<accession>A0ABD1EXV7</accession>
<dbReference type="InterPro" id="IPR001611">
    <property type="entry name" value="Leu-rich_rpt"/>
</dbReference>